<accession>A0ABV3X0U2</accession>
<dbReference type="InterPro" id="IPR045601">
    <property type="entry name" value="DUF6455"/>
</dbReference>
<organism evidence="2 3">
    <name type="scientific">Neoaquamicrobium sediminum</name>
    <dbReference type="NCBI Taxonomy" id="1849104"/>
    <lineage>
        <taxon>Bacteria</taxon>
        <taxon>Pseudomonadati</taxon>
        <taxon>Pseudomonadota</taxon>
        <taxon>Alphaproteobacteria</taxon>
        <taxon>Hyphomicrobiales</taxon>
        <taxon>Phyllobacteriaceae</taxon>
        <taxon>Neoaquamicrobium</taxon>
    </lineage>
</organism>
<protein>
    <submittedName>
        <fullName evidence="2">DUF6455 family protein</fullName>
    </submittedName>
</protein>
<evidence type="ECO:0000259" key="1">
    <source>
        <dbReference type="Pfam" id="PF20056"/>
    </source>
</evidence>
<keyword evidence="3" id="KW-1185">Reference proteome</keyword>
<evidence type="ECO:0000313" key="3">
    <source>
        <dbReference type="Proteomes" id="UP001559025"/>
    </source>
</evidence>
<proteinExistence type="predicted"/>
<dbReference type="RefSeq" id="WP_368805199.1">
    <property type="nucleotide sequence ID" value="NZ_JAZHFV010000015.1"/>
</dbReference>
<reference evidence="2 3" key="1">
    <citation type="submission" date="2024-01" db="EMBL/GenBank/DDBJ databases">
        <title>New evidence supports the origin of RcGTA from prophage.</title>
        <authorList>
            <person name="Xu Y."/>
            <person name="Liu B."/>
            <person name="Chen F."/>
        </authorList>
    </citation>
    <scope>NUCLEOTIDE SEQUENCE [LARGE SCALE GENOMIC DNA]</scope>
    <source>
        <strain evidence="2 3">CBW1107-2</strain>
    </source>
</reference>
<name>A0ABV3X0U2_9HYPH</name>
<dbReference type="EMBL" id="JAZHFV010000015">
    <property type="protein sequence ID" value="MEX4010531.1"/>
    <property type="molecule type" value="Genomic_DNA"/>
</dbReference>
<dbReference type="Proteomes" id="UP001559025">
    <property type="component" value="Unassembled WGS sequence"/>
</dbReference>
<dbReference type="Pfam" id="PF20056">
    <property type="entry name" value="DUF6455"/>
    <property type="match status" value="1"/>
</dbReference>
<gene>
    <name evidence="2" type="ORF">V1479_24805</name>
</gene>
<feature type="domain" description="DUF6455" evidence="1">
    <location>
        <begin position="27"/>
        <end position="76"/>
    </location>
</feature>
<comment type="caution">
    <text evidence="2">The sequence shown here is derived from an EMBL/GenBank/DDBJ whole genome shotgun (WGS) entry which is preliminary data.</text>
</comment>
<sequence>MMNIMGRVQARLDQSGEIMARGRVNMAEGGFAAENDMRNAIWRCVLCRHGDDCRVWLAAGRTDIPDFCPNRGIYAKYASAGGTHAASVA</sequence>
<evidence type="ECO:0000313" key="2">
    <source>
        <dbReference type="EMBL" id="MEX4010531.1"/>
    </source>
</evidence>